<dbReference type="AlphaFoldDB" id="A0AAD7DTR5"/>
<proteinExistence type="predicted"/>
<gene>
    <name evidence="1" type="ORF">B0H16DRAFT_1706182</name>
</gene>
<dbReference type="Proteomes" id="UP001215598">
    <property type="component" value="Unassembled WGS sequence"/>
</dbReference>
<evidence type="ECO:0000313" key="1">
    <source>
        <dbReference type="EMBL" id="KAJ7697574.1"/>
    </source>
</evidence>
<evidence type="ECO:0000313" key="2">
    <source>
        <dbReference type="Proteomes" id="UP001215598"/>
    </source>
</evidence>
<comment type="caution">
    <text evidence="1">The sequence shown here is derived from an EMBL/GenBank/DDBJ whole genome shotgun (WGS) entry which is preliminary data.</text>
</comment>
<accession>A0AAD7DTR5</accession>
<protein>
    <submittedName>
        <fullName evidence="1">Uncharacterized protein</fullName>
    </submittedName>
</protein>
<organism evidence="1 2">
    <name type="scientific">Mycena metata</name>
    <dbReference type="NCBI Taxonomy" id="1033252"/>
    <lineage>
        <taxon>Eukaryota</taxon>
        <taxon>Fungi</taxon>
        <taxon>Dikarya</taxon>
        <taxon>Basidiomycota</taxon>
        <taxon>Agaricomycotina</taxon>
        <taxon>Agaricomycetes</taxon>
        <taxon>Agaricomycetidae</taxon>
        <taxon>Agaricales</taxon>
        <taxon>Marasmiineae</taxon>
        <taxon>Mycenaceae</taxon>
        <taxon>Mycena</taxon>
    </lineage>
</organism>
<dbReference type="EMBL" id="JARKIB010000607">
    <property type="protein sequence ID" value="KAJ7697574.1"/>
    <property type="molecule type" value="Genomic_DNA"/>
</dbReference>
<sequence>MDVGRRTLMAHQRVPRRRDNFGYADKTAGCRRTTHTRRWAKTTDIDIDRGITPPTFPCTLSLDGPPPPSRLLLALTLFFTLTHATVTAYTPTQVVITAAPSQVSGASYTDTGIAAYNAGTLSPPPSSQTPSPSTSKTAVLAMGEILNGRVLLKNLTGITGTTQTPPLPTCIGFWGFLGRAGVRGNETRRPRLAWGLLVVLLRRGSGFIHAAIFLYYLARMPRRPLGRKIKGKSTSPPITYTIARTHAVLSNQTPHAIAPSYPHHARRAESGRALVHTAAHAHTPAPSTRACRYRLGLPWTCVSAHVMRASGLVPCMRCTEYLQSPPTYLNPPLPPIPPLPPLRPPPSSLLFSESRGRLTRTKSSPDACDAVGGIHTYNLRWEGGKFDVEYRGVERGYYGLKNTSNGRLALVVMEFEKPWLKS</sequence>
<reference evidence="1" key="1">
    <citation type="submission" date="2023-03" db="EMBL/GenBank/DDBJ databases">
        <title>Massive genome expansion in bonnet fungi (Mycena s.s.) driven by repeated elements and novel gene families across ecological guilds.</title>
        <authorList>
            <consortium name="Lawrence Berkeley National Laboratory"/>
            <person name="Harder C.B."/>
            <person name="Miyauchi S."/>
            <person name="Viragh M."/>
            <person name="Kuo A."/>
            <person name="Thoen E."/>
            <person name="Andreopoulos B."/>
            <person name="Lu D."/>
            <person name="Skrede I."/>
            <person name="Drula E."/>
            <person name="Henrissat B."/>
            <person name="Morin E."/>
            <person name="Kohler A."/>
            <person name="Barry K."/>
            <person name="LaButti K."/>
            <person name="Morin E."/>
            <person name="Salamov A."/>
            <person name="Lipzen A."/>
            <person name="Mereny Z."/>
            <person name="Hegedus B."/>
            <person name="Baldrian P."/>
            <person name="Stursova M."/>
            <person name="Weitz H."/>
            <person name="Taylor A."/>
            <person name="Grigoriev I.V."/>
            <person name="Nagy L.G."/>
            <person name="Martin F."/>
            <person name="Kauserud H."/>
        </authorList>
    </citation>
    <scope>NUCLEOTIDE SEQUENCE</scope>
    <source>
        <strain evidence="1">CBHHK182m</strain>
    </source>
</reference>
<name>A0AAD7DTR5_9AGAR</name>
<keyword evidence="2" id="KW-1185">Reference proteome</keyword>